<gene>
    <name evidence="2" type="ORF">CR513_53494</name>
</gene>
<dbReference type="PANTHER" id="PTHR32108">
    <property type="entry name" value="DNA-DIRECTED RNA POLYMERASE SUBUNIT ALPHA"/>
    <property type="match status" value="1"/>
</dbReference>
<feature type="region of interest" description="Disordered" evidence="1">
    <location>
        <begin position="90"/>
        <end position="161"/>
    </location>
</feature>
<dbReference type="AlphaFoldDB" id="A0A371ENG8"/>
<accession>A0A371ENG8</accession>
<feature type="compositionally biased region" description="Polar residues" evidence="1">
    <location>
        <begin position="152"/>
        <end position="161"/>
    </location>
</feature>
<dbReference type="PANTHER" id="PTHR32108:SF9">
    <property type="entry name" value="REVERSE TRANSCRIPTASE RNASE H-LIKE DOMAIN-CONTAINING PROTEIN"/>
    <property type="match status" value="1"/>
</dbReference>
<organism evidence="2 3">
    <name type="scientific">Mucuna pruriens</name>
    <name type="common">Velvet bean</name>
    <name type="synonym">Dolichos pruriens</name>
    <dbReference type="NCBI Taxonomy" id="157652"/>
    <lineage>
        <taxon>Eukaryota</taxon>
        <taxon>Viridiplantae</taxon>
        <taxon>Streptophyta</taxon>
        <taxon>Embryophyta</taxon>
        <taxon>Tracheophyta</taxon>
        <taxon>Spermatophyta</taxon>
        <taxon>Magnoliopsida</taxon>
        <taxon>eudicotyledons</taxon>
        <taxon>Gunneridae</taxon>
        <taxon>Pentapetalae</taxon>
        <taxon>rosids</taxon>
        <taxon>fabids</taxon>
        <taxon>Fabales</taxon>
        <taxon>Fabaceae</taxon>
        <taxon>Papilionoideae</taxon>
        <taxon>50 kb inversion clade</taxon>
        <taxon>NPAAA clade</taxon>
        <taxon>indigoferoid/millettioid clade</taxon>
        <taxon>Phaseoleae</taxon>
        <taxon>Mucuna</taxon>
    </lineage>
</organism>
<name>A0A371ENG8_MUCPR</name>
<dbReference type="EMBL" id="QJKJ01012915">
    <property type="protein sequence ID" value="RDX67601.1"/>
    <property type="molecule type" value="Genomic_DNA"/>
</dbReference>
<sequence length="255" mass="29355">MGNTQKRRSNPTRAFSAMPMTYTELLTYLIQNSLAIPFPLKPLQPPCPKNYDLNVKCDYHTDNISHTIEKCWGLNHKMQDLTYATRSYPLPNHGVKSGSQNHLSRDRDRMRHGQPKASWPIEAETETEFESSRPIQPRPRPRPSPSLDSSSTWLTPTQPNQADSDIADSVFVYKIGCLFLTDAKSQLDVDSYEADSMCRLPFIWIRPGKRRPTPLLKFHHTLRLYLRFQDSYASLRASSEFCTSLSSRIFTYPLL</sequence>
<evidence type="ECO:0000313" key="3">
    <source>
        <dbReference type="Proteomes" id="UP000257109"/>
    </source>
</evidence>
<feature type="non-terminal residue" evidence="2">
    <location>
        <position position="1"/>
    </location>
</feature>
<comment type="caution">
    <text evidence="2">The sequence shown here is derived from an EMBL/GenBank/DDBJ whole genome shotgun (WGS) entry which is preliminary data.</text>
</comment>
<evidence type="ECO:0000313" key="2">
    <source>
        <dbReference type="EMBL" id="RDX67601.1"/>
    </source>
</evidence>
<dbReference type="OrthoDB" id="1418540at2759"/>
<dbReference type="Proteomes" id="UP000257109">
    <property type="component" value="Unassembled WGS sequence"/>
</dbReference>
<proteinExistence type="predicted"/>
<protein>
    <submittedName>
        <fullName evidence="2">Uncharacterized protein</fullName>
    </submittedName>
</protein>
<keyword evidence="3" id="KW-1185">Reference proteome</keyword>
<evidence type="ECO:0000256" key="1">
    <source>
        <dbReference type="SAM" id="MobiDB-lite"/>
    </source>
</evidence>
<reference evidence="2" key="1">
    <citation type="submission" date="2018-05" db="EMBL/GenBank/DDBJ databases">
        <title>Draft genome of Mucuna pruriens seed.</title>
        <authorList>
            <person name="Nnadi N.E."/>
            <person name="Vos R."/>
            <person name="Hasami M.H."/>
            <person name="Devisetty U.K."/>
            <person name="Aguiy J.C."/>
        </authorList>
    </citation>
    <scope>NUCLEOTIDE SEQUENCE [LARGE SCALE GENOMIC DNA]</scope>
    <source>
        <strain evidence="2">JCA_2017</strain>
    </source>
</reference>